<dbReference type="GO" id="GO:0003677">
    <property type="term" value="F:DNA binding"/>
    <property type="evidence" value="ECO:0007669"/>
    <property type="project" value="UniProtKB-KW"/>
</dbReference>
<dbReference type="Proteomes" id="UP000293519">
    <property type="component" value="Unassembled WGS sequence"/>
</dbReference>
<reference evidence="8 9" key="1">
    <citation type="journal article" date="2015" name="Stand. Genomic Sci.">
        <title>Genomic Encyclopedia of Bacterial and Archaeal Type Strains, Phase III: the genomes of soil and plant-associated and newly described type strains.</title>
        <authorList>
            <person name="Whitman W.B."/>
            <person name="Woyke T."/>
            <person name="Klenk H.P."/>
            <person name="Zhou Y."/>
            <person name="Lilburn T.G."/>
            <person name="Beck B.J."/>
            <person name="De Vos P."/>
            <person name="Vandamme P."/>
            <person name="Eisen J.A."/>
            <person name="Garrity G."/>
            <person name="Hugenholtz P."/>
            <person name="Kyrpides N.C."/>
        </authorList>
    </citation>
    <scope>NUCLEOTIDE SEQUENCE [LARGE SCALE GENOMIC DNA]</scope>
    <source>
        <strain evidence="8 9">CV2</strain>
    </source>
</reference>
<protein>
    <submittedName>
        <fullName evidence="8">LuxR family two component transcriptional regulator</fullName>
    </submittedName>
</protein>
<evidence type="ECO:0000256" key="4">
    <source>
        <dbReference type="ARBA" id="ARBA00023163"/>
    </source>
</evidence>
<dbReference type="PANTHER" id="PTHR43214:SF24">
    <property type="entry name" value="TRANSCRIPTIONAL REGULATORY PROTEIN NARL-RELATED"/>
    <property type="match status" value="1"/>
</dbReference>
<dbReference type="AlphaFoldDB" id="A0A4Q7LVT1"/>
<dbReference type="CDD" id="cd17535">
    <property type="entry name" value="REC_NarL-like"/>
    <property type="match status" value="1"/>
</dbReference>
<dbReference type="GO" id="GO:0006355">
    <property type="term" value="P:regulation of DNA-templated transcription"/>
    <property type="evidence" value="ECO:0007669"/>
    <property type="project" value="InterPro"/>
</dbReference>
<evidence type="ECO:0000259" key="7">
    <source>
        <dbReference type="PROSITE" id="PS50110"/>
    </source>
</evidence>
<dbReference type="InterPro" id="IPR016032">
    <property type="entry name" value="Sig_transdc_resp-reg_C-effctor"/>
</dbReference>
<dbReference type="RefSeq" id="WP_130485314.1">
    <property type="nucleotide sequence ID" value="NZ_SGWW01000002.1"/>
</dbReference>
<dbReference type="SMART" id="SM00448">
    <property type="entry name" value="REC"/>
    <property type="match status" value="1"/>
</dbReference>
<dbReference type="OrthoDB" id="9808843at2"/>
<dbReference type="SUPFAM" id="SSF52172">
    <property type="entry name" value="CheY-like"/>
    <property type="match status" value="1"/>
</dbReference>
<dbReference type="InterPro" id="IPR039420">
    <property type="entry name" value="WalR-like"/>
</dbReference>
<evidence type="ECO:0000313" key="9">
    <source>
        <dbReference type="Proteomes" id="UP000293519"/>
    </source>
</evidence>
<feature type="domain" description="Response regulatory" evidence="7">
    <location>
        <begin position="6"/>
        <end position="128"/>
    </location>
</feature>
<dbReference type="InterPro" id="IPR011006">
    <property type="entry name" value="CheY-like_superfamily"/>
</dbReference>
<dbReference type="GO" id="GO:0000160">
    <property type="term" value="P:phosphorelay signal transduction system"/>
    <property type="evidence" value="ECO:0007669"/>
    <property type="project" value="InterPro"/>
</dbReference>
<feature type="modified residue" description="4-aspartylphosphate" evidence="5">
    <location>
        <position position="57"/>
    </location>
</feature>
<keyword evidence="1 5" id="KW-0597">Phosphoprotein</keyword>
<dbReference type="InterPro" id="IPR001789">
    <property type="entry name" value="Sig_transdc_resp-reg_receiver"/>
</dbReference>
<comment type="caution">
    <text evidence="8">The sequence shown here is derived from an EMBL/GenBank/DDBJ whole genome shotgun (WGS) entry which is preliminary data.</text>
</comment>
<dbReference type="PROSITE" id="PS50043">
    <property type="entry name" value="HTH_LUXR_2"/>
    <property type="match status" value="1"/>
</dbReference>
<evidence type="ECO:0000256" key="2">
    <source>
        <dbReference type="ARBA" id="ARBA00023015"/>
    </source>
</evidence>
<dbReference type="PROSITE" id="PS50110">
    <property type="entry name" value="RESPONSE_REGULATORY"/>
    <property type="match status" value="1"/>
</dbReference>
<dbReference type="EMBL" id="SGWW01000002">
    <property type="protein sequence ID" value="RZS57789.1"/>
    <property type="molecule type" value="Genomic_DNA"/>
</dbReference>
<dbReference type="CDD" id="cd06170">
    <property type="entry name" value="LuxR_C_like"/>
    <property type="match status" value="1"/>
</dbReference>
<proteinExistence type="predicted"/>
<dbReference type="PRINTS" id="PR00038">
    <property type="entry name" value="HTHLUXR"/>
</dbReference>
<organism evidence="8 9">
    <name type="scientific">Microcella putealis</name>
    <dbReference type="NCBI Taxonomy" id="337005"/>
    <lineage>
        <taxon>Bacteria</taxon>
        <taxon>Bacillati</taxon>
        <taxon>Actinomycetota</taxon>
        <taxon>Actinomycetes</taxon>
        <taxon>Micrococcales</taxon>
        <taxon>Microbacteriaceae</taxon>
        <taxon>Microcella</taxon>
    </lineage>
</organism>
<dbReference type="Pfam" id="PF00196">
    <property type="entry name" value="GerE"/>
    <property type="match status" value="1"/>
</dbReference>
<dbReference type="Gene3D" id="3.40.50.2300">
    <property type="match status" value="1"/>
</dbReference>
<name>A0A4Q7LVT1_9MICO</name>
<evidence type="ECO:0000256" key="5">
    <source>
        <dbReference type="PROSITE-ProRule" id="PRU00169"/>
    </source>
</evidence>
<sequence>MTGRIRVVLVDDQPLFRAGVAAVIAAHPDCEVVGEASSGREAITLLDEVEADVVLMDIRMPELDGAEATRLLMSPERAARRAVPLRVIVLTTFALDERARAAIDVGATGFLLKDASPELLIAAIRAVYEGGAVAAGGDLGSFGAPPASEPPPPPGFATLTDRERRVYELVVTGASNAEIAGQLFLSESTVKTHVSSVLAKLGARDRVALVVLAHRAGSVAESPSSPSPGP</sequence>
<dbReference type="InterPro" id="IPR000792">
    <property type="entry name" value="Tscrpt_reg_LuxR_C"/>
</dbReference>
<evidence type="ECO:0000256" key="3">
    <source>
        <dbReference type="ARBA" id="ARBA00023125"/>
    </source>
</evidence>
<keyword evidence="9" id="KW-1185">Reference proteome</keyword>
<evidence type="ECO:0000259" key="6">
    <source>
        <dbReference type="PROSITE" id="PS50043"/>
    </source>
</evidence>
<dbReference type="PANTHER" id="PTHR43214">
    <property type="entry name" value="TWO-COMPONENT RESPONSE REGULATOR"/>
    <property type="match status" value="1"/>
</dbReference>
<feature type="domain" description="HTH luxR-type" evidence="6">
    <location>
        <begin position="152"/>
        <end position="217"/>
    </location>
</feature>
<dbReference type="SUPFAM" id="SSF46894">
    <property type="entry name" value="C-terminal effector domain of the bipartite response regulators"/>
    <property type="match status" value="1"/>
</dbReference>
<dbReference type="InterPro" id="IPR058245">
    <property type="entry name" value="NreC/VraR/RcsB-like_REC"/>
</dbReference>
<accession>A0A4Q7LVT1</accession>
<keyword evidence="2" id="KW-0805">Transcription regulation</keyword>
<dbReference type="Pfam" id="PF00072">
    <property type="entry name" value="Response_reg"/>
    <property type="match status" value="1"/>
</dbReference>
<evidence type="ECO:0000313" key="8">
    <source>
        <dbReference type="EMBL" id="RZS57789.1"/>
    </source>
</evidence>
<evidence type="ECO:0000256" key="1">
    <source>
        <dbReference type="ARBA" id="ARBA00022553"/>
    </source>
</evidence>
<dbReference type="SMART" id="SM00421">
    <property type="entry name" value="HTH_LUXR"/>
    <property type="match status" value="1"/>
</dbReference>
<keyword evidence="4" id="KW-0804">Transcription</keyword>
<gene>
    <name evidence="8" type="ORF">EV141_1509</name>
</gene>
<dbReference type="PROSITE" id="PS00622">
    <property type="entry name" value="HTH_LUXR_1"/>
    <property type="match status" value="1"/>
</dbReference>
<keyword evidence="3" id="KW-0238">DNA-binding</keyword>